<feature type="domain" description="Apple" evidence="1">
    <location>
        <begin position="909"/>
        <end position="987"/>
    </location>
</feature>
<evidence type="ECO:0000313" key="3">
    <source>
        <dbReference type="Proteomes" id="UP000054653"/>
    </source>
</evidence>
<dbReference type="SMART" id="SM00473">
    <property type="entry name" value="PAN_AP"/>
    <property type="match status" value="5"/>
</dbReference>
<dbReference type="EMBL" id="JYDI01000161">
    <property type="protein sequence ID" value="KRY50009.1"/>
    <property type="molecule type" value="Genomic_DNA"/>
</dbReference>
<evidence type="ECO:0000259" key="1">
    <source>
        <dbReference type="PROSITE" id="PS50948"/>
    </source>
</evidence>
<dbReference type="SUPFAM" id="SSF57414">
    <property type="entry name" value="Hairpin loop containing domain-like"/>
    <property type="match status" value="1"/>
</dbReference>
<protein>
    <recommendedName>
        <fullName evidence="1">Apple domain-containing protein</fullName>
    </recommendedName>
</protein>
<evidence type="ECO:0000313" key="2">
    <source>
        <dbReference type="EMBL" id="KRY50009.1"/>
    </source>
</evidence>
<dbReference type="STRING" id="45882.A0A0V1CL07"/>
<organism evidence="2 3">
    <name type="scientific">Trichinella britovi</name>
    <name type="common">Parasitic roundworm</name>
    <dbReference type="NCBI Taxonomy" id="45882"/>
    <lineage>
        <taxon>Eukaryota</taxon>
        <taxon>Metazoa</taxon>
        <taxon>Ecdysozoa</taxon>
        <taxon>Nematoda</taxon>
        <taxon>Enoplea</taxon>
        <taxon>Dorylaimia</taxon>
        <taxon>Trichinellida</taxon>
        <taxon>Trichinellidae</taxon>
        <taxon>Trichinella</taxon>
    </lineage>
</organism>
<feature type="domain" description="Apple" evidence="1">
    <location>
        <begin position="1368"/>
        <end position="1446"/>
    </location>
</feature>
<name>A0A0V1CL07_TRIBR</name>
<keyword evidence="3" id="KW-1185">Reference proteome</keyword>
<reference evidence="2 3" key="1">
    <citation type="submission" date="2015-01" db="EMBL/GenBank/DDBJ databases">
        <title>Evolution of Trichinella species and genotypes.</title>
        <authorList>
            <person name="Korhonen P.K."/>
            <person name="Edoardo P."/>
            <person name="Giuseppe L.R."/>
            <person name="Gasser R.B."/>
        </authorList>
    </citation>
    <scope>NUCLEOTIDE SEQUENCE [LARGE SCALE GENOMIC DNA]</scope>
    <source>
        <strain evidence="2">ISS120</strain>
    </source>
</reference>
<dbReference type="PROSITE" id="PS50948">
    <property type="entry name" value="PAN"/>
    <property type="match status" value="3"/>
</dbReference>
<sequence length="1877" mass="218527">LCPRTTLGTEYAAYLPDFGITCVLDKQQVSTETLRNYKMKVLPNLSVQECIMLCNTLSKPNCIAIKHSLEGSVCYTFSNKRNVTEKNYGPYVMTYLNECVRGSYFLNEIKNDTIINTRVFLIPFDVQEEEATYIVENRATVESVWSKVIAISKNESLLSCLIHCNEQSRKKGCKAVIYDPVTKKCTLLKSETVSPPVTFSWNTERHFFLLHLTVPWELKINSVFITTTHNVTYELISRNPKQIEHLGTEQAERTSTEGFVQLYRYLELCKINVIHNGKIENVTSIRLILNVRSVNKCLHFCRSVLYQHSYCAIVYSKKKYKCELLKKDTERSSAYFADAETNLVELLECYPDRQDERRNNPPPVRYYLKEIGEVCVVEFYNVTDLNDFNSFESLENVENIKSCIYFCRLKHETHLCLAINYTVKKQCILFQRQMAPVFYIVEPQSLFAEILFCEQGTHENLRTKMTLPHFPNWVQKYFRNSRDNNNYNLIEKEISLLIIYVHHLGIRKNDHTVLFSDCATYATLELFYIKACKSILFAVYLEDSQMTCILDKQKVCRSKLHLYDMQMAKVKSFDECVLLCYSLRPEKKCDAIKYFHTSMKCYVFATHVNATALKTRNNSLQITYVYECTKGSHYLREIGNHSKLVSAGTFISLQLDILDIMFIIERRPAKDSIYSKIIINVQKESIVACISFCYAMLTKVGCNAILYNTAFGWCTLLKYEKPILPVTLERHESRMMFILHLTLPKDVKVNSVVIKVTHNISYELCAESRATVDKEDMIYLRIEEKGRTVTSAYVHLHRHFEICKINIIHNGKIENVTSIRMIPHVRSTNKCLHFCRPILRQLSYCAIVYSKKDYKCQLLKRDNEGRGTYSVDDEKNVIELLRCYSDRLYERRKNPPPVRFYLKEVGEICVLEFYNATQISSFNAIEILENIENIKSCIYVCRQRFHRDLCLAISYNKKKQCTLLRKASYIRLYNVEPQSLFAEILFCEQGTLQCKSIPFALYVKEVQMTCVLDQLKVSNSTLRLYEMRKVWSKSFDECILMCNFLLPENKCNAIKYSQNLMKCYLLVGHIISKPTETQNESHDVTFVYGCSEGSHYLHEVENYSELVLGGTFVSLQTEILNKTFIIEKRPTVDSINSKIIETVQKEFIADCIATCYVKSWQTGCNAVIYNPKASLCTLLKHGTPTPPITFTHHGMILMFLLHLILPRDVKVNSIVIEATHNISYELRAECCAAVAPCELKILQLDSKRISGPSVEQAERISKESYVHLYRYLELCKKDRKCDKRSNNIKRSISKQMLTFLSTMASLSFLLHNYKCELLKRNAQRSNVRSINRRSNLVELLNCRAERQNQRKHNPPPVRYYLQKTGEICVLEFYNATQLSGFNPTETFENVENIKSCIYACRIRYTSYICLAIKYTMKKQCTLLRQEMNHEIYNVESQSLFAEILFCEPGTLEKEKMFALYCFMIGILTQLLQCRGILFSAYLNNFHMTCELDKRKVSTSSLQSYKTHTVLGKSFEECIIICNLLRPEKKCSAIKYLQTIMKCYLFAMHINSTTPETPYDTLNLIYINGCKKGSLYLREFGNHSMLAFGGTFISLQMEILNRTFIIERRPTVDRDVEVNSILIPAIRNMSYELCAQSRARAKNASNAFQRNNTLDELLEMESTEEENRIATGYVHLYRYMELCKINIVYSRKIENVKKIRTILNIRSVNKCMHYCQPFVRQSTYCAVEYSKDNYKCVLLLSSRTKNAYFVGIDKHLIEVLECHPDRQDERKNNFPPLRFYFAETSEICVLEFHRSSLLSSFLLTETFQNVEHIKSCIWTCRHRHYSYLCIAINYTMNKECNLFIKQWNATMYEVKPGSIFAEILLCEPGTLVDEILDF</sequence>
<dbReference type="InterPro" id="IPR003609">
    <property type="entry name" value="Pan_app"/>
</dbReference>
<dbReference type="Proteomes" id="UP000054653">
    <property type="component" value="Unassembled WGS sequence"/>
</dbReference>
<proteinExistence type="predicted"/>
<comment type="caution">
    <text evidence="2">The sequence shown here is derived from an EMBL/GenBank/DDBJ whole genome shotgun (WGS) entry which is preliminary data.</text>
</comment>
<dbReference type="Gene3D" id="3.50.4.10">
    <property type="entry name" value="Hepatocyte Growth Factor"/>
    <property type="match status" value="1"/>
</dbReference>
<feature type="non-terminal residue" evidence="2">
    <location>
        <position position="1"/>
    </location>
</feature>
<gene>
    <name evidence="2" type="ORF">T03_3541</name>
</gene>
<dbReference type="Pfam" id="PF00024">
    <property type="entry name" value="PAN_1"/>
    <property type="match status" value="1"/>
</dbReference>
<feature type="domain" description="Apple" evidence="1">
    <location>
        <begin position="556"/>
        <end position="628"/>
    </location>
</feature>
<dbReference type="OrthoDB" id="5918312at2759"/>
<accession>A0A0V1CL07</accession>